<feature type="compositionally biased region" description="Polar residues" evidence="1">
    <location>
        <begin position="44"/>
        <end position="58"/>
    </location>
</feature>
<protein>
    <submittedName>
        <fullName evidence="2">Uncharacterized protein</fullName>
    </submittedName>
</protein>
<name>A0ABV0YW02_9TELE</name>
<evidence type="ECO:0000256" key="1">
    <source>
        <dbReference type="SAM" id="MobiDB-lite"/>
    </source>
</evidence>
<dbReference type="Proteomes" id="UP001469553">
    <property type="component" value="Unassembled WGS sequence"/>
</dbReference>
<keyword evidence="3" id="KW-1185">Reference proteome</keyword>
<evidence type="ECO:0000313" key="3">
    <source>
        <dbReference type="Proteomes" id="UP001469553"/>
    </source>
</evidence>
<evidence type="ECO:0000313" key="2">
    <source>
        <dbReference type="EMBL" id="MEQ2297876.1"/>
    </source>
</evidence>
<accession>A0ABV0YW02</accession>
<dbReference type="EMBL" id="JAHRIP010045520">
    <property type="protein sequence ID" value="MEQ2297876.1"/>
    <property type="molecule type" value="Genomic_DNA"/>
</dbReference>
<feature type="region of interest" description="Disordered" evidence="1">
    <location>
        <begin position="26"/>
        <end position="58"/>
    </location>
</feature>
<reference evidence="2 3" key="1">
    <citation type="submission" date="2021-06" db="EMBL/GenBank/DDBJ databases">
        <authorList>
            <person name="Palmer J.M."/>
        </authorList>
    </citation>
    <scope>NUCLEOTIDE SEQUENCE [LARGE SCALE GENOMIC DNA]</scope>
    <source>
        <strain evidence="2 3">AS_MEX2019</strain>
        <tissue evidence="2">Muscle</tissue>
    </source>
</reference>
<organism evidence="2 3">
    <name type="scientific">Ameca splendens</name>
    <dbReference type="NCBI Taxonomy" id="208324"/>
    <lineage>
        <taxon>Eukaryota</taxon>
        <taxon>Metazoa</taxon>
        <taxon>Chordata</taxon>
        <taxon>Craniata</taxon>
        <taxon>Vertebrata</taxon>
        <taxon>Euteleostomi</taxon>
        <taxon>Actinopterygii</taxon>
        <taxon>Neopterygii</taxon>
        <taxon>Teleostei</taxon>
        <taxon>Neoteleostei</taxon>
        <taxon>Acanthomorphata</taxon>
        <taxon>Ovalentaria</taxon>
        <taxon>Atherinomorphae</taxon>
        <taxon>Cyprinodontiformes</taxon>
        <taxon>Goodeidae</taxon>
        <taxon>Ameca</taxon>
    </lineage>
</organism>
<comment type="caution">
    <text evidence="2">The sequence shown here is derived from an EMBL/GenBank/DDBJ whole genome shotgun (WGS) entry which is preliminary data.</text>
</comment>
<gene>
    <name evidence="2" type="ORF">AMECASPLE_039193</name>
</gene>
<proteinExistence type="predicted"/>
<sequence length="115" mass="13109">MSSYQCSGRRQVLCPREEHALWISTNPTTKAKNLKDSKHWRGQKSPSGRSRFSKSNIKQPDYSLQIHSGTNSFSSNMSCDLIKIKLKRMAITIISAFWRKKEEASNPKNAIPVVK</sequence>